<reference evidence="2 3" key="1">
    <citation type="submission" date="2021-07" db="EMBL/GenBank/DDBJ databases">
        <title>Complete genome sequence of nontuberculous Mycobacterium sp. TY59.</title>
        <authorList>
            <person name="Fukushima K."/>
        </authorList>
    </citation>
    <scope>NUCLEOTIDE SEQUENCE [LARGE SCALE GENOMIC DNA]</scope>
    <source>
        <strain evidence="2 3">TY59</strain>
    </source>
</reference>
<evidence type="ECO:0000256" key="1">
    <source>
        <dbReference type="SAM" id="MobiDB-lite"/>
    </source>
</evidence>
<reference evidence="2 3" key="2">
    <citation type="submission" date="2021-07" db="EMBL/GenBank/DDBJ databases">
        <authorList>
            <person name="Matsumoto Y."/>
            <person name="Motooka D."/>
            <person name="Nakamura S."/>
        </authorList>
    </citation>
    <scope>NUCLEOTIDE SEQUENCE [LARGE SCALE GENOMIC DNA]</scope>
    <source>
        <strain evidence="2 3">TY59</strain>
    </source>
</reference>
<gene>
    <name evidence="2" type="ORF">MTY59_15870</name>
</gene>
<proteinExistence type="predicted"/>
<name>A0ABN6IGK3_9MYCO</name>
<accession>A0ABN6IGK3</accession>
<dbReference type="EMBL" id="AP024828">
    <property type="protein sequence ID" value="BCZ21732.1"/>
    <property type="molecule type" value="Genomic_DNA"/>
</dbReference>
<protein>
    <recommendedName>
        <fullName evidence="4">Transposase</fullName>
    </recommendedName>
</protein>
<evidence type="ECO:0000313" key="2">
    <source>
        <dbReference type="EMBL" id="BCZ21732.1"/>
    </source>
</evidence>
<evidence type="ECO:0008006" key="4">
    <source>
        <dbReference type="Google" id="ProtNLM"/>
    </source>
</evidence>
<evidence type="ECO:0000313" key="3">
    <source>
        <dbReference type="Proteomes" id="UP000826012"/>
    </source>
</evidence>
<feature type="region of interest" description="Disordered" evidence="1">
    <location>
        <begin position="89"/>
        <end position="160"/>
    </location>
</feature>
<dbReference type="Proteomes" id="UP000826012">
    <property type="component" value="Chromosome"/>
</dbReference>
<sequence>MLWRAATSDLSEKAERVCDGTAATEDMHAALSRVIFCDIDPETCATPRASRPMLGRYVEVLERILRRIPDGWGRWISHDASWYPIVSNPDERPTAIDPTTSTIESKRNSVPCATTARPAMMRASRSNKRSPTSSTKLNACVSAREHRRPLNGRHPLRDNG</sequence>
<keyword evidence="3" id="KW-1185">Reference proteome</keyword>
<organism evidence="2 3">
    <name type="scientific">Mycobacterium senriense</name>
    <dbReference type="NCBI Taxonomy" id="2775496"/>
    <lineage>
        <taxon>Bacteria</taxon>
        <taxon>Bacillati</taxon>
        <taxon>Actinomycetota</taxon>
        <taxon>Actinomycetes</taxon>
        <taxon>Mycobacteriales</taxon>
        <taxon>Mycobacteriaceae</taxon>
        <taxon>Mycobacterium</taxon>
        <taxon>Mycobacterium avium complex (MAC)</taxon>
    </lineage>
</organism>